<protein>
    <submittedName>
        <fullName evidence="4">Cyclic nucleotide-binding domain protein</fullName>
    </submittedName>
</protein>
<feature type="compositionally biased region" description="Polar residues" evidence="2">
    <location>
        <begin position="383"/>
        <end position="407"/>
    </location>
</feature>
<accession>Q22MX9</accession>
<dbReference type="Gene3D" id="2.60.120.10">
    <property type="entry name" value="Jelly Rolls"/>
    <property type="match status" value="2"/>
</dbReference>
<evidence type="ECO:0000313" key="5">
    <source>
        <dbReference type="Proteomes" id="UP000009168"/>
    </source>
</evidence>
<proteinExistence type="predicted"/>
<dbReference type="InterPro" id="IPR014710">
    <property type="entry name" value="RmlC-like_jellyroll"/>
</dbReference>
<organism evidence="4 5">
    <name type="scientific">Tetrahymena thermophila (strain SB210)</name>
    <dbReference type="NCBI Taxonomy" id="312017"/>
    <lineage>
        <taxon>Eukaryota</taxon>
        <taxon>Sar</taxon>
        <taxon>Alveolata</taxon>
        <taxon>Ciliophora</taxon>
        <taxon>Intramacronucleata</taxon>
        <taxon>Oligohymenophorea</taxon>
        <taxon>Hymenostomatida</taxon>
        <taxon>Tetrahymenina</taxon>
        <taxon>Tetrahymenidae</taxon>
        <taxon>Tetrahymena</taxon>
    </lineage>
</organism>
<dbReference type="Proteomes" id="UP000009168">
    <property type="component" value="Unassembled WGS sequence"/>
</dbReference>
<feature type="region of interest" description="Disordered" evidence="2">
    <location>
        <begin position="879"/>
        <end position="919"/>
    </location>
</feature>
<feature type="coiled-coil region" evidence="1">
    <location>
        <begin position="692"/>
        <end position="719"/>
    </location>
</feature>
<name>Q22MX9_TETTS</name>
<keyword evidence="5" id="KW-1185">Reference proteome</keyword>
<keyword evidence="1" id="KW-0175">Coiled coil</keyword>
<feature type="compositionally biased region" description="Low complexity" evidence="2">
    <location>
        <begin position="408"/>
        <end position="418"/>
    </location>
</feature>
<dbReference type="RefSeq" id="XP_976891.1">
    <property type="nucleotide sequence ID" value="XM_971798.1"/>
</dbReference>
<feature type="region of interest" description="Disordered" evidence="2">
    <location>
        <begin position="629"/>
        <end position="659"/>
    </location>
</feature>
<dbReference type="KEGG" id="tet:TTHERM_00029940"/>
<dbReference type="InterPro" id="IPR000595">
    <property type="entry name" value="cNMP-bd_dom"/>
</dbReference>
<feature type="compositionally biased region" description="Basic and acidic residues" evidence="2">
    <location>
        <begin position="803"/>
        <end position="813"/>
    </location>
</feature>
<dbReference type="GeneID" id="7833570"/>
<feature type="domain" description="Cyclic nucleotide-binding" evidence="3">
    <location>
        <begin position="305"/>
        <end position="355"/>
    </location>
</feature>
<feature type="compositionally biased region" description="Polar residues" evidence="2">
    <location>
        <begin position="900"/>
        <end position="917"/>
    </location>
</feature>
<evidence type="ECO:0000256" key="2">
    <source>
        <dbReference type="SAM" id="MobiDB-lite"/>
    </source>
</evidence>
<evidence type="ECO:0000313" key="4">
    <source>
        <dbReference type="EMBL" id="EAR86456.1"/>
    </source>
</evidence>
<gene>
    <name evidence="4" type="ORF">TTHERM_00029940</name>
</gene>
<evidence type="ECO:0000259" key="3">
    <source>
        <dbReference type="PROSITE" id="PS50042"/>
    </source>
</evidence>
<feature type="compositionally biased region" description="Polar residues" evidence="2">
    <location>
        <begin position="629"/>
        <end position="643"/>
    </location>
</feature>
<dbReference type="AlphaFoldDB" id="Q22MX9"/>
<evidence type="ECO:0000256" key="1">
    <source>
        <dbReference type="SAM" id="Coils"/>
    </source>
</evidence>
<reference evidence="5" key="1">
    <citation type="journal article" date="2006" name="PLoS Biol.">
        <title>Macronuclear genome sequence of the ciliate Tetrahymena thermophila, a model eukaryote.</title>
        <authorList>
            <person name="Eisen J.A."/>
            <person name="Coyne R.S."/>
            <person name="Wu M."/>
            <person name="Wu D."/>
            <person name="Thiagarajan M."/>
            <person name="Wortman J.R."/>
            <person name="Badger J.H."/>
            <person name="Ren Q."/>
            <person name="Amedeo P."/>
            <person name="Jones K.M."/>
            <person name="Tallon L.J."/>
            <person name="Delcher A.L."/>
            <person name="Salzberg S.L."/>
            <person name="Silva J.C."/>
            <person name="Haas B.J."/>
            <person name="Majoros W.H."/>
            <person name="Farzad M."/>
            <person name="Carlton J.M."/>
            <person name="Smith R.K. Jr."/>
            <person name="Garg J."/>
            <person name="Pearlman R.E."/>
            <person name="Karrer K.M."/>
            <person name="Sun L."/>
            <person name="Manning G."/>
            <person name="Elde N.C."/>
            <person name="Turkewitz A.P."/>
            <person name="Asai D.J."/>
            <person name="Wilkes D.E."/>
            <person name="Wang Y."/>
            <person name="Cai H."/>
            <person name="Collins K."/>
            <person name="Stewart B.A."/>
            <person name="Lee S.R."/>
            <person name="Wilamowska K."/>
            <person name="Weinberg Z."/>
            <person name="Ruzzo W.L."/>
            <person name="Wloga D."/>
            <person name="Gaertig J."/>
            <person name="Frankel J."/>
            <person name="Tsao C.-C."/>
            <person name="Gorovsky M.A."/>
            <person name="Keeling P.J."/>
            <person name="Waller R.F."/>
            <person name="Patron N.J."/>
            <person name="Cherry J.M."/>
            <person name="Stover N.A."/>
            <person name="Krieger C.J."/>
            <person name="del Toro C."/>
            <person name="Ryder H.F."/>
            <person name="Williamson S.C."/>
            <person name="Barbeau R.A."/>
            <person name="Hamilton E.P."/>
            <person name="Orias E."/>
        </authorList>
    </citation>
    <scope>NUCLEOTIDE SEQUENCE [LARGE SCALE GENOMIC DNA]</scope>
    <source>
        <strain evidence="5">SB210</strain>
    </source>
</reference>
<feature type="region of interest" description="Disordered" evidence="2">
    <location>
        <begin position="797"/>
        <end position="822"/>
    </location>
</feature>
<dbReference type="HOGENOM" id="CLU_265696_0_0_1"/>
<dbReference type="InterPro" id="IPR018490">
    <property type="entry name" value="cNMP-bd_dom_sf"/>
</dbReference>
<dbReference type="SUPFAM" id="SSF51206">
    <property type="entry name" value="cAMP-binding domain-like"/>
    <property type="match status" value="2"/>
</dbReference>
<feature type="region of interest" description="Disordered" evidence="2">
    <location>
        <begin position="370"/>
        <end position="418"/>
    </location>
</feature>
<feature type="region of interest" description="Disordered" evidence="2">
    <location>
        <begin position="1197"/>
        <end position="1229"/>
    </location>
</feature>
<sequence>MSEYFLKINEQQEVLSSAVSPLKSTSSRRHLQVPSMDSQRLISTLNNLSEINDSTCQQQQLDQRYLQFKELIERREDNPDHQKLSIDEQELIASVLYDFHHFKILIRSQRRIEYSIKLFKHIKIGWLERGEFFFHKGDTNKTDLICILNGKASLFQKKSEAFINQEMDLLGKIVNLNQQITKIEKSAATISNDMSDSIHQLKQRIEHNEDKLNLLRNKDEDDLLKAYNFQKYFLTENVCSFRRIKYLERGSTLGEAQVVNGCSCDSTAVCVSKCFYFYISSQAYREIFGLEISKNSFICNILKQNFPGAKDDSLRRVSYDFKEEIYEYNKVIFEENDPANLFMIVRQGEVEAIRRIDASSNTNQLCLETTSPLTPEAREANGKHSTSKSQAVSPLQSPTQSKTFYNFPNNQKQQQQPQIQQNLLKKFKGKNQYKEISIGILGEGQILGIEDAYNNRKTRSFKAVSKSNETIIYYINKKMLDDVILLNDDYKLKKGIKSQSKNKSEYYNSRTDNLIIFEQANLKQKENFILQENMKKQYFPESKNFKYLIQGWIKQKEQEESKVENSSKLKIGVPTLNQIQSYNLLDDDTTQPTEQNLLETQQSPIKIQRRSLLKSLTCIQTGFNNIQDSNAQETQNLKQQTPLESPHRKKRHYQKDSESVSPRKIALVQTISMPKLDDFHFKSDIDIINEQIEIKEQCIQFYQQQKDKYQANYNNNANNHNLLSSQSNLFQQMNKNQYPSHEQLQFEETKKKILFQKNFQNENKKNYRLKSENSLINSILKKTTSLKLDIPQLKFKKNSQKASIHEANDDRSQNSDTASPTIHQVFSKKNSIKSLYKRGSDIISSPQLDSNKFDRKSEIVNFTQNNFHIQKQIPHLNNNQQQSNNFKHCKSQSSFSQFSLDQNHNNQNDINTLDGESQQQQQTQILNQLAKSQIANVLLNQQNSQIQSKLQQINEQQKPQFEYFKNSPRQTSLDIKTHISTGQGGYLHSPQNSIFFANSHRILQNQPHSQNQSQNKSIQQVNSERQINIPNQQELNTNYFIENDINTPSTFTNTPSQLPMVAHRQLSQREPLLNNNQNENIAKQSNINNYNNTISPNQSELPIIKNQNNPKFTNQHKNNLPNTQQQQVVIQKQGLQSEGFADIVKRIGLNPQIIEQSKFQILKNVFKIQKKQTVPNISTPQGAQKRTLSNHPLFQRQSRKNVSLASSPRKNNLGSNPQSNQSPVKPSQQQQFLANFRNESPLKIGKINYSVK</sequence>
<dbReference type="PROSITE" id="PS50042">
    <property type="entry name" value="CNMP_BINDING_3"/>
    <property type="match status" value="1"/>
</dbReference>
<dbReference type="InParanoid" id="Q22MX9"/>
<dbReference type="EMBL" id="GG662720">
    <property type="protein sequence ID" value="EAR86456.1"/>
    <property type="molecule type" value="Genomic_DNA"/>
</dbReference>
<dbReference type="STRING" id="312017.Q22MX9"/>